<proteinExistence type="predicted"/>
<dbReference type="EMBL" id="LSRQ01001007">
    <property type="protein sequence ID" value="OAY79783.1"/>
    <property type="molecule type" value="Genomic_DNA"/>
</dbReference>
<evidence type="ECO:0000256" key="1">
    <source>
        <dbReference type="SAM" id="MobiDB-lite"/>
    </source>
</evidence>
<name>A0A199VS06_ANACO</name>
<evidence type="ECO:0000313" key="3">
    <source>
        <dbReference type="Proteomes" id="UP000092600"/>
    </source>
</evidence>
<sequence>MSSVLEGGRSPSGDALRSYASSESYPIKIPVRYSSQKQIKGSIFTAGIEAANLEVGILEACGLRRKA</sequence>
<gene>
    <name evidence="2" type="ORF">ACMD2_21724</name>
</gene>
<organism evidence="2 3">
    <name type="scientific">Ananas comosus</name>
    <name type="common">Pineapple</name>
    <name type="synonym">Ananas ananas</name>
    <dbReference type="NCBI Taxonomy" id="4615"/>
    <lineage>
        <taxon>Eukaryota</taxon>
        <taxon>Viridiplantae</taxon>
        <taxon>Streptophyta</taxon>
        <taxon>Embryophyta</taxon>
        <taxon>Tracheophyta</taxon>
        <taxon>Spermatophyta</taxon>
        <taxon>Magnoliopsida</taxon>
        <taxon>Liliopsida</taxon>
        <taxon>Poales</taxon>
        <taxon>Bromeliaceae</taxon>
        <taxon>Bromelioideae</taxon>
        <taxon>Ananas</taxon>
    </lineage>
</organism>
<feature type="region of interest" description="Disordered" evidence="1">
    <location>
        <begin position="1"/>
        <end position="20"/>
    </location>
</feature>
<evidence type="ECO:0000313" key="2">
    <source>
        <dbReference type="EMBL" id="OAY79783.1"/>
    </source>
</evidence>
<dbReference type="Proteomes" id="UP000092600">
    <property type="component" value="Unassembled WGS sequence"/>
</dbReference>
<comment type="caution">
    <text evidence="2">The sequence shown here is derived from an EMBL/GenBank/DDBJ whole genome shotgun (WGS) entry which is preliminary data.</text>
</comment>
<accession>A0A199VS06</accession>
<reference evidence="2 3" key="1">
    <citation type="journal article" date="2016" name="DNA Res.">
        <title>The draft genome of MD-2 pineapple using hybrid error correction of long reads.</title>
        <authorList>
            <person name="Redwan R.M."/>
            <person name="Saidin A."/>
            <person name="Kumar S.V."/>
        </authorList>
    </citation>
    <scope>NUCLEOTIDE SEQUENCE [LARGE SCALE GENOMIC DNA]</scope>
    <source>
        <strain evidence="3">cv. MD2</strain>
        <tissue evidence="2">Leaf</tissue>
    </source>
</reference>
<dbReference type="AlphaFoldDB" id="A0A199VS06"/>
<protein>
    <submittedName>
        <fullName evidence="2">Uncharacterized protein</fullName>
    </submittedName>
</protein>